<accession>A0A0A9FWI9</accession>
<feature type="transmembrane region" description="Helical" evidence="1">
    <location>
        <begin position="21"/>
        <end position="39"/>
    </location>
</feature>
<dbReference type="AlphaFoldDB" id="A0A0A9FWI9"/>
<dbReference type="EMBL" id="GBRH01180686">
    <property type="protein sequence ID" value="JAE17210.1"/>
    <property type="molecule type" value="Transcribed_RNA"/>
</dbReference>
<organism evidence="2">
    <name type="scientific">Arundo donax</name>
    <name type="common">Giant reed</name>
    <name type="synonym">Donax arundinaceus</name>
    <dbReference type="NCBI Taxonomy" id="35708"/>
    <lineage>
        <taxon>Eukaryota</taxon>
        <taxon>Viridiplantae</taxon>
        <taxon>Streptophyta</taxon>
        <taxon>Embryophyta</taxon>
        <taxon>Tracheophyta</taxon>
        <taxon>Spermatophyta</taxon>
        <taxon>Magnoliopsida</taxon>
        <taxon>Liliopsida</taxon>
        <taxon>Poales</taxon>
        <taxon>Poaceae</taxon>
        <taxon>PACMAD clade</taxon>
        <taxon>Arundinoideae</taxon>
        <taxon>Arundineae</taxon>
        <taxon>Arundo</taxon>
    </lineage>
</organism>
<keyword evidence="1" id="KW-0812">Transmembrane</keyword>
<reference evidence="2" key="2">
    <citation type="journal article" date="2015" name="Data Brief">
        <title>Shoot transcriptome of the giant reed, Arundo donax.</title>
        <authorList>
            <person name="Barrero R.A."/>
            <person name="Guerrero F.D."/>
            <person name="Moolhuijzen P."/>
            <person name="Goolsby J.A."/>
            <person name="Tidwell J."/>
            <person name="Bellgard S.E."/>
            <person name="Bellgard M.I."/>
        </authorList>
    </citation>
    <scope>NUCLEOTIDE SEQUENCE</scope>
    <source>
        <tissue evidence="2">Shoot tissue taken approximately 20 cm above the soil surface</tissue>
    </source>
</reference>
<reference evidence="2" key="1">
    <citation type="submission" date="2014-09" db="EMBL/GenBank/DDBJ databases">
        <authorList>
            <person name="Magalhaes I.L.F."/>
            <person name="Oliveira U."/>
            <person name="Santos F.R."/>
            <person name="Vidigal T.H.D.A."/>
            <person name="Brescovit A.D."/>
            <person name="Santos A.J."/>
        </authorList>
    </citation>
    <scope>NUCLEOTIDE SEQUENCE</scope>
    <source>
        <tissue evidence="2">Shoot tissue taken approximately 20 cm above the soil surface</tissue>
    </source>
</reference>
<protein>
    <submittedName>
        <fullName evidence="2">Uncharacterized protein</fullName>
    </submittedName>
</protein>
<proteinExistence type="predicted"/>
<keyword evidence="1" id="KW-1133">Transmembrane helix</keyword>
<sequence>MPYSMSIYDYFRNIFQNISEIQPFVVCILIISCFVAISLDNFPQHFRTASTSL</sequence>
<evidence type="ECO:0000256" key="1">
    <source>
        <dbReference type="SAM" id="Phobius"/>
    </source>
</evidence>
<name>A0A0A9FWI9_ARUDO</name>
<keyword evidence="1" id="KW-0472">Membrane</keyword>
<evidence type="ECO:0000313" key="2">
    <source>
        <dbReference type="EMBL" id="JAE17210.1"/>
    </source>
</evidence>